<dbReference type="Proteomes" id="UP000620327">
    <property type="component" value="Unassembled WGS sequence"/>
</dbReference>
<gene>
    <name evidence="1" type="ORF">H8Z83_06745</name>
</gene>
<proteinExistence type="predicted"/>
<reference evidence="1" key="1">
    <citation type="submission" date="2020-08" db="EMBL/GenBank/DDBJ databases">
        <title>Genome public.</title>
        <authorList>
            <person name="Liu C."/>
            <person name="Sun Q."/>
        </authorList>
    </citation>
    <scope>NUCLEOTIDE SEQUENCE</scope>
    <source>
        <strain evidence="1">BX15</strain>
    </source>
</reference>
<keyword evidence="2" id="KW-1185">Reference proteome</keyword>
<sequence>MRKRFPGEMTVLGGFEMTSQTMRVSDPCYDRDVWCCGTFGKCKTGTWEAGVLKTDMGDWGVRCAVLAVRHKETGPDYSVIRQRKVYQMKDGWLEQPIDVGVDSGQAGFYDEAFYQDNSIFKGMPEPEHDYGDLWYNHACDITLSEMSAGVMPYGVISSSGFGDGSYVCYTHKGSDGEIDFAFVIFIDE</sequence>
<organism evidence="1 2">
    <name type="scientific">Dysosmobacter segnis</name>
    <dbReference type="NCBI Taxonomy" id="2763042"/>
    <lineage>
        <taxon>Bacteria</taxon>
        <taxon>Bacillati</taxon>
        <taxon>Bacillota</taxon>
        <taxon>Clostridia</taxon>
        <taxon>Eubacteriales</taxon>
        <taxon>Oscillospiraceae</taxon>
        <taxon>Dysosmobacter</taxon>
    </lineage>
</organism>
<dbReference type="RefSeq" id="WP_187014345.1">
    <property type="nucleotide sequence ID" value="NZ_JACOQI010000005.1"/>
</dbReference>
<dbReference type="EMBL" id="JACOQI010000005">
    <property type="protein sequence ID" value="MBC5770024.1"/>
    <property type="molecule type" value="Genomic_DNA"/>
</dbReference>
<dbReference type="Pfam" id="PF14025">
    <property type="entry name" value="DUF4241"/>
    <property type="match status" value="1"/>
</dbReference>
<comment type="caution">
    <text evidence="1">The sequence shown here is derived from an EMBL/GenBank/DDBJ whole genome shotgun (WGS) entry which is preliminary data.</text>
</comment>
<evidence type="ECO:0000313" key="2">
    <source>
        <dbReference type="Proteomes" id="UP000620327"/>
    </source>
</evidence>
<protein>
    <submittedName>
        <fullName evidence="1">DUF4241 domain-containing protein</fullName>
    </submittedName>
</protein>
<name>A0A923MIV0_9FIRM</name>
<dbReference type="AlphaFoldDB" id="A0A923MIV0"/>
<accession>A0A923MIV0</accession>
<dbReference type="InterPro" id="IPR025335">
    <property type="entry name" value="DUF4241"/>
</dbReference>
<evidence type="ECO:0000313" key="1">
    <source>
        <dbReference type="EMBL" id="MBC5770024.1"/>
    </source>
</evidence>